<dbReference type="PANTHER" id="PTHR21503">
    <property type="entry name" value="F-BOX-CONTAINING HYPOTHETICAL PROTEIN C.ELEGANS"/>
    <property type="match status" value="1"/>
</dbReference>
<evidence type="ECO:0000313" key="4">
    <source>
        <dbReference type="Proteomes" id="UP000230233"/>
    </source>
</evidence>
<proteinExistence type="predicted"/>
<feature type="domain" description="F-box" evidence="2">
    <location>
        <begin position="27"/>
        <end position="76"/>
    </location>
</feature>
<sequence>MSKNAQENGTIERIKEAVKEEKYAIEKFPLLELPDLVRETVIRLMDPIEIFDFSQCSKRMRRTVKRSVRHKTYHLYLQAGKMYQIALYPAIYPEKKEKQAIFRVRKLNGDARRDPIYDRNLGNFQKIHGRFQESVLYLCHKSHFEITMALVAELMNLMTIKFHQVRMFLDAVENRDHRPLVEWLNGFPDGIKSTHISGDLVSNENMVDLMQTYQCSQTLRFFGRLDGFKIDHLPLKATDLSIAHTHWMTVDNVLQLDNVITFRLENARHFSDTDFNFILKRIISGALPKMVLAHFIPGRTYNRAVICQDIPMVRENSDRVFSRFPKVQIEDVGGFHFNLDNGDLGSIFFYTNVRAGMTLKGIGVIEKTIFCEHYSIHQTAQKHHEIEENLIKTTSSRFPLKSKRAPLKYRPEHHITARQRRAEEDWKKAERRRNSAETGHQNVKKCPGKRKNREHQRCSKRRKGCD</sequence>
<feature type="compositionally biased region" description="Basic residues" evidence="1">
    <location>
        <begin position="442"/>
        <end position="466"/>
    </location>
</feature>
<dbReference type="PANTHER" id="PTHR21503:SF8">
    <property type="entry name" value="F-BOX ASSOCIATED DOMAIN-CONTAINING PROTEIN-RELATED"/>
    <property type="match status" value="1"/>
</dbReference>
<evidence type="ECO:0000256" key="1">
    <source>
        <dbReference type="SAM" id="MobiDB-lite"/>
    </source>
</evidence>
<dbReference type="Proteomes" id="UP000230233">
    <property type="component" value="Unassembled WGS sequence"/>
</dbReference>
<dbReference type="OrthoDB" id="10673620at2759"/>
<comment type="caution">
    <text evidence="3">The sequence shown here is derived from an EMBL/GenBank/DDBJ whole genome shotgun (WGS) entry which is preliminary data.</text>
</comment>
<gene>
    <name evidence="3" type="ORF">B9Z55_028056</name>
</gene>
<dbReference type="EMBL" id="PDUG01000016">
    <property type="protein sequence ID" value="PIC12971.1"/>
    <property type="molecule type" value="Genomic_DNA"/>
</dbReference>
<feature type="region of interest" description="Disordered" evidence="1">
    <location>
        <begin position="401"/>
        <end position="466"/>
    </location>
</feature>
<name>A0A2G5SDM9_9PELO</name>
<protein>
    <recommendedName>
        <fullName evidence="2">F-box domain-containing protein</fullName>
    </recommendedName>
</protein>
<dbReference type="Pfam" id="PF00646">
    <property type="entry name" value="F-box"/>
    <property type="match status" value="1"/>
</dbReference>
<reference evidence="4" key="1">
    <citation type="submission" date="2017-10" db="EMBL/GenBank/DDBJ databases">
        <title>Rapid genome shrinkage in a self-fertile nematode reveals novel sperm competition proteins.</title>
        <authorList>
            <person name="Yin D."/>
            <person name="Schwarz E.M."/>
            <person name="Thomas C.G."/>
            <person name="Felde R.L."/>
            <person name="Korf I.F."/>
            <person name="Cutter A.D."/>
            <person name="Schartner C.M."/>
            <person name="Ralston E.J."/>
            <person name="Meyer B.J."/>
            <person name="Haag E.S."/>
        </authorList>
    </citation>
    <scope>NUCLEOTIDE SEQUENCE [LARGE SCALE GENOMIC DNA]</scope>
    <source>
        <strain evidence="4">JU1422</strain>
    </source>
</reference>
<keyword evidence="4" id="KW-1185">Reference proteome</keyword>
<evidence type="ECO:0000313" key="3">
    <source>
        <dbReference type="EMBL" id="PIC12971.1"/>
    </source>
</evidence>
<dbReference type="PROSITE" id="PS50181">
    <property type="entry name" value="FBOX"/>
    <property type="match status" value="1"/>
</dbReference>
<feature type="compositionally biased region" description="Basic and acidic residues" evidence="1">
    <location>
        <begin position="409"/>
        <end position="435"/>
    </location>
</feature>
<accession>A0A2G5SDM9</accession>
<evidence type="ECO:0000259" key="2">
    <source>
        <dbReference type="PROSITE" id="PS50181"/>
    </source>
</evidence>
<dbReference type="AlphaFoldDB" id="A0A2G5SDM9"/>
<dbReference type="InterPro" id="IPR001810">
    <property type="entry name" value="F-box_dom"/>
</dbReference>
<organism evidence="3 4">
    <name type="scientific">Caenorhabditis nigoni</name>
    <dbReference type="NCBI Taxonomy" id="1611254"/>
    <lineage>
        <taxon>Eukaryota</taxon>
        <taxon>Metazoa</taxon>
        <taxon>Ecdysozoa</taxon>
        <taxon>Nematoda</taxon>
        <taxon>Chromadorea</taxon>
        <taxon>Rhabditida</taxon>
        <taxon>Rhabditina</taxon>
        <taxon>Rhabditomorpha</taxon>
        <taxon>Rhabditoidea</taxon>
        <taxon>Rhabditidae</taxon>
        <taxon>Peloderinae</taxon>
        <taxon>Caenorhabditis</taxon>
    </lineage>
</organism>